<dbReference type="InParanoid" id="E9FVZ7"/>
<gene>
    <name evidence="2" type="ORF">DAPPUDRAFT_233874</name>
</gene>
<dbReference type="EMBL" id="GL732525">
    <property type="protein sequence ID" value="EFX89014.1"/>
    <property type="molecule type" value="Genomic_DNA"/>
</dbReference>
<dbReference type="Proteomes" id="UP000000305">
    <property type="component" value="Unassembled WGS sequence"/>
</dbReference>
<proteinExistence type="predicted"/>
<name>E9FVZ7_DAPPU</name>
<protein>
    <submittedName>
        <fullName evidence="2">Uncharacterized protein</fullName>
    </submittedName>
</protein>
<feature type="compositionally biased region" description="Basic and acidic residues" evidence="1">
    <location>
        <begin position="1"/>
        <end position="11"/>
    </location>
</feature>
<evidence type="ECO:0000313" key="2">
    <source>
        <dbReference type="EMBL" id="EFX89014.1"/>
    </source>
</evidence>
<dbReference type="AlphaFoldDB" id="E9FVZ7"/>
<dbReference type="HOGENOM" id="CLU_2415521_0_0_1"/>
<sequence length="92" mass="10774">MNVVDSRTRSMEKKKKSRRPPDDNYRLTKKKEEILIISWMGHKTFQSIDFDRKAKANDRSVRGAGPSSPPRVPRKQLTQDENNKPVFYVDVK</sequence>
<organism evidence="2 3">
    <name type="scientific">Daphnia pulex</name>
    <name type="common">Water flea</name>
    <dbReference type="NCBI Taxonomy" id="6669"/>
    <lineage>
        <taxon>Eukaryota</taxon>
        <taxon>Metazoa</taxon>
        <taxon>Ecdysozoa</taxon>
        <taxon>Arthropoda</taxon>
        <taxon>Crustacea</taxon>
        <taxon>Branchiopoda</taxon>
        <taxon>Diplostraca</taxon>
        <taxon>Cladocera</taxon>
        <taxon>Anomopoda</taxon>
        <taxon>Daphniidae</taxon>
        <taxon>Daphnia</taxon>
    </lineage>
</organism>
<accession>E9FVZ7</accession>
<reference evidence="2 3" key="1">
    <citation type="journal article" date="2011" name="Science">
        <title>The ecoresponsive genome of Daphnia pulex.</title>
        <authorList>
            <person name="Colbourne J.K."/>
            <person name="Pfrender M.E."/>
            <person name="Gilbert D."/>
            <person name="Thomas W.K."/>
            <person name="Tucker A."/>
            <person name="Oakley T.H."/>
            <person name="Tokishita S."/>
            <person name="Aerts A."/>
            <person name="Arnold G.J."/>
            <person name="Basu M.K."/>
            <person name="Bauer D.J."/>
            <person name="Caceres C.E."/>
            <person name="Carmel L."/>
            <person name="Casola C."/>
            <person name="Choi J.H."/>
            <person name="Detter J.C."/>
            <person name="Dong Q."/>
            <person name="Dusheyko S."/>
            <person name="Eads B.D."/>
            <person name="Frohlich T."/>
            <person name="Geiler-Samerotte K.A."/>
            <person name="Gerlach D."/>
            <person name="Hatcher P."/>
            <person name="Jogdeo S."/>
            <person name="Krijgsveld J."/>
            <person name="Kriventseva E.V."/>
            <person name="Kultz D."/>
            <person name="Laforsch C."/>
            <person name="Lindquist E."/>
            <person name="Lopez J."/>
            <person name="Manak J.R."/>
            <person name="Muller J."/>
            <person name="Pangilinan J."/>
            <person name="Patwardhan R.P."/>
            <person name="Pitluck S."/>
            <person name="Pritham E.J."/>
            <person name="Rechtsteiner A."/>
            <person name="Rho M."/>
            <person name="Rogozin I.B."/>
            <person name="Sakarya O."/>
            <person name="Salamov A."/>
            <person name="Schaack S."/>
            <person name="Shapiro H."/>
            <person name="Shiga Y."/>
            <person name="Skalitzky C."/>
            <person name="Smith Z."/>
            <person name="Souvorov A."/>
            <person name="Sung W."/>
            <person name="Tang Z."/>
            <person name="Tsuchiya D."/>
            <person name="Tu H."/>
            <person name="Vos H."/>
            <person name="Wang M."/>
            <person name="Wolf Y.I."/>
            <person name="Yamagata H."/>
            <person name="Yamada T."/>
            <person name="Ye Y."/>
            <person name="Shaw J.R."/>
            <person name="Andrews J."/>
            <person name="Crease T.J."/>
            <person name="Tang H."/>
            <person name="Lucas S.M."/>
            <person name="Robertson H.M."/>
            <person name="Bork P."/>
            <person name="Koonin E.V."/>
            <person name="Zdobnov E.M."/>
            <person name="Grigoriev I.V."/>
            <person name="Lynch M."/>
            <person name="Boore J.L."/>
        </authorList>
    </citation>
    <scope>NUCLEOTIDE SEQUENCE [LARGE SCALE GENOMIC DNA]</scope>
</reference>
<keyword evidence="3" id="KW-1185">Reference proteome</keyword>
<evidence type="ECO:0000256" key="1">
    <source>
        <dbReference type="SAM" id="MobiDB-lite"/>
    </source>
</evidence>
<feature type="region of interest" description="Disordered" evidence="1">
    <location>
        <begin position="1"/>
        <end position="26"/>
    </location>
</feature>
<dbReference type="KEGG" id="dpx:DAPPUDRAFT_233874"/>
<feature type="region of interest" description="Disordered" evidence="1">
    <location>
        <begin position="54"/>
        <end position="92"/>
    </location>
</feature>
<evidence type="ECO:0000313" key="3">
    <source>
        <dbReference type="Proteomes" id="UP000000305"/>
    </source>
</evidence>